<organism evidence="9 10">
    <name type="scientific">Vibrio penaeicida</name>
    <dbReference type="NCBI Taxonomy" id="104609"/>
    <lineage>
        <taxon>Bacteria</taxon>
        <taxon>Pseudomonadati</taxon>
        <taxon>Pseudomonadota</taxon>
        <taxon>Gammaproteobacteria</taxon>
        <taxon>Vibrionales</taxon>
        <taxon>Vibrionaceae</taxon>
        <taxon>Vibrio</taxon>
    </lineage>
</organism>
<evidence type="ECO:0000313" key="10">
    <source>
        <dbReference type="Proteomes" id="UP001156690"/>
    </source>
</evidence>
<comment type="caution">
    <text evidence="9">The sequence shown here is derived from an EMBL/GenBank/DDBJ whole genome shotgun (WGS) entry which is preliminary data.</text>
</comment>
<keyword evidence="4" id="KW-0319">Glycerol metabolism</keyword>
<evidence type="ECO:0000256" key="2">
    <source>
        <dbReference type="ARBA" id="ARBA00012247"/>
    </source>
</evidence>
<dbReference type="PANTHER" id="PTHR43620">
    <property type="entry name" value="GLYCEROPHOSPHORYL DIESTER PHOSPHODIESTERASE"/>
    <property type="match status" value="1"/>
</dbReference>
<gene>
    <name evidence="9" type="ORF">GCM10007932_14500</name>
</gene>
<dbReference type="GO" id="GO:0008889">
    <property type="term" value="F:glycerophosphodiester phosphodiesterase activity"/>
    <property type="evidence" value="ECO:0007669"/>
    <property type="project" value="UniProtKB-EC"/>
</dbReference>
<evidence type="ECO:0000256" key="6">
    <source>
        <dbReference type="ARBA" id="ARBA00047512"/>
    </source>
</evidence>
<evidence type="ECO:0000256" key="3">
    <source>
        <dbReference type="ARBA" id="ARBA00022729"/>
    </source>
</evidence>
<dbReference type="PROSITE" id="PS51704">
    <property type="entry name" value="GP_PDE"/>
    <property type="match status" value="1"/>
</dbReference>
<dbReference type="GO" id="GO:0006629">
    <property type="term" value="P:lipid metabolic process"/>
    <property type="evidence" value="ECO:0007669"/>
    <property type="project" value="InterPro"/>
</dbReference>
<dbReference type="Proteomes" id="UP001156690">
    <property type="component" value="Unassembled WGS sequence"/>
</dbReference>
<keyword evidence="10" id="KW-1185">Reference proteome</keyword>
<dbReference type="PANTHER" id="PTHR43620:SF7">
    <property type="entry name" value="GLYCEROPHOSPHODIESTER PHOSPHODIESTERASE GDPD5-RELATED"/>
    <property type="match status" value="1"/>
</dbReference>
<sequence length="403" mass="44385">MKSLLKAITAVVLLGSSVNAIAHETVQLGPRPFYLIEDMDNGSLKRKLQNCSSGSFYRSDFSIGHRGAPMQFPEHTKESYLAAIQMGAGILECDVTFTKDKELVCRHSQSDLHTTTDVLAHSDLAAKCTVPFQPANPTTGEKAKAECRTSDFTLSEFKRLKGKMDGTNAMAPTVEEYMNGTAGWRTDLYSSKGTLLTHAESIALFKKHGVKMTPELKAPAVEMPFNGFTQEMYAEKLVSEYRSANVPASDVFAQSFNLEDVKYWIQNNSEFGKQAVYLDDRVYNDENFKPTLQGMKDLVDSGVKIIAPPMYALVTLDASGKIVPSEYTKLAKKAGLDIITWTLERSGPLGNGGGWYYQSIKDATNNDGDTMVLLDVLAKEVGVLGVFSDWPATTTYYANCMNM</sequence>
<evidence type="ECO:0000256" key="1">
    <source>
        <dbReference type="ARBA" id="ARBA00007277"/>
    </source>
</evidence>
<dbReference type="AlphaFoldDB" id="A0AAV5NN80"/>
<keyword evidence="3 7" id="KW-0732">Signal</keyword>
<feature type="domain" description="GP-PDE" evidence="8">
    <location>
        <begin position="60"/>
        <end position="398"/>
    </location>
</feature>
<dbReference type="Gene3D" id="3.20.20.190">
    <property type="entry name" value="Phosphatidylinositol (PI) phosphodiesterase"/>
    <property type="match status" value="1"/>
</dbReference>
<proteinExistence type="inferred from homology"/>
<accession>A0AAV5NN80</accession>
<evidence type="ECO:0000259" key="8">
    <source>
        <dbReference type="PROSITE" id="PS51704"/>
    </source>
</evidence>
<dbReference type="EMBL" id="BSNX01000012">
    <property type="protein sequence ID" value="GLQ72090.1"/>
    <property type="molecule type" value="Genomic_DNA"/>
</dbReference>
<comment type="catalytic activity">
    <reaction evidence="6">
        <text>a sn-glycero-3-phosphodiester + H2O = an alcohol + sn-glycerol 3-phosphate + H(+)</text>
        <dbReference type="Rhea" id="RHEA:12969"/>
        <dbReference type="ChEBI" id="CHEBI:15377"/>
        <dbReference type="ChEBI" id="CHEBI:15378"/>
        <dbReference type="ChEBI" id="CHEBI:30879"/>
        <dbReference type="ChEBI" id="CHEBI:57597"/>
        <dbReference type="ChEBI" id="CHEBI:83408"/>
        <dbReference type="EC" id="3.1.4.46"/>
    </reaction>
</comment>
<name>A0AAV5NN80_9VIBR</name>
<evidence type="ECO:0000256" key="4">
    <source>
        <dbReference type="ARBA" id="ARBA00022798"/>
    </source>
</evidence>
<feature type="signal peptide" evidence="7">
    <location>
        <begin position="1"/>
        <end position="22"/>
    </location>
</feature>
<comment type="similarity">
    <text evidence="1">Belongs to the glycerophosphoryl diester phosphodiesterase family.</text>
</comment>
<protein>
    <recommendedName>
        <fullName evidence="2">glycerophosphodiester phosphodiesterase</fullName>
        <ecNumber evidence="2">3.1.4.46</ecNumber>
    </recommendedName>
</protein>
<evidence type="ECO:0000256" key="5">
    <source>
        <dbReference type="ARBA" id="ARBA00022801"/>
    </source>
</evidence>
<dbReference type="CDD" id="cd08560">
    <property type="entry name" value="GDPD_EcGlpQ_like_1"/>
    <property type="match status" value="1"/>
</dbReference>
<evidence type="ECO:0000313" key="9">
    <source>
        <dbReference type="EMBL" id="GLQ72090.1"/>
    </source>
</evidence>
<dbReference type="SUPFAM" id="SSF51695">
    <property type="entry name" value="PLC-like phosphodiesterases"/>
    <property type="match status" value="1"/>
</dbReference>
<dbReference type="Pfam" id="PF03009">
    <property type="entry name" value="GDPD"/>
    <property type="match status" value="1"/>
</dbReference>
<evidence type="ECO:0000256" key="7">
    <source>
        <dbReference type="SAM" id="SignalP"/>
    </source>
</evidence>
<dbReference type="InterPro" id="IPR030395">
    <property type="entry name" value="GP_PDE_dom"/>
</dbReference>
<reference evidence="10" key="1">
    <citation type="journal article" date="2019" name="Int. J. Syst. Evol. Microbiol.">
        <title>The Global Catalogue of Microorganisms (GCM) 10K type strain sequencing project: providing services to taxonomists for standard genome sequencing and annotation.</title>
        <authorList>
            <consortium name="The Broad Institute Genomics Platform"/>
            <consortium name="The Broad Institute Genome Sequencing Center for Infectious Disease"/>
            <person name="Wu L."/>
            <person name="Ma J."/>
        </authorList>
    </citation>
    <scope>NUCLEOTIDE SEQUENCE [LARGE SCALE GENOMIC DNA]</scope>
    <source>
        <strain evidence="10">NBRC 15640</strain>
    </source>
</reference>
<dbReference type="InterPro" id="IPR017946">
    <property type="entry name" value="PLC-like_Pdiesterase_TIM-brl"/>
</dbReference>
<dbReference type="EC" id="3.1.4.46" evidence="2"/>
<feature type="chain" id="PRO_5043719536" description="glycerophosphodiester phosphodiesterase" evidence="7">
    <location>
        <begin position="23"/>
        <end position="403"/>
    </location>
</feature>
<keyword evidence="5" id="KW-0378">Hydrolase</keyword>
<dbReference type="RefSeq" id="WP_126607304.1">
    <property type="nucleotide sequence ID" value="NZ_AP025145.1"/>
</dbReference>
<dbReference type="GO" id="GO:0006071">
    <property type="term" value="P:glycerol metabolic process"/>
    <property type="evidence" value="ECO:0007669"/>
    <property type="project" value="UniProtKB-KW"/>
</dbReference>